<dbReference type="SUPFAM" id="SSF55811">
    <property type="entry name" value="Nudix"/>
    <property type="match status" value="1"/>
</dbReference>
<name>A0A0V8M4K8_9CHLR</name>
<dbReference type="InterPro" id="IPR015797">
    <property type="entry name" value="NUDIX_hydrolase-like_dom_sf"/>
</dbReference>
<dbReference type="Pfam" id="PF00293">
    <property type="entry name" value="NUDIX"/>
    <property type="match status" value="1"/>
</dbReference>
<dbReference type="GO" id="GO:0005829">
    <property type="term" value="C:cytosol"/>
    <property type="evidence" value="ECO:0007669"/>
    <property type="project" value="TreeGrafter"/>
</dbReference>
<evidence type="ECO:0000313" key="5">
    <source>
        <dbReference type="EMBL" id="KSV18732.1"/>
    </source>
</evidence>
<dbReference type="EMBL" id="JGYD01000010">
    <property type="protein sequence ID" value="KSV18732.1"/>
    <property type="molecule type" value="Genomic_DNA"/>
</dbReference>
<reference evidence="4 7" key="2">
    <citation type="journal article" date="2017" name="Sci. Rep.">
        <title>Isolation and genomic characterization of a Dehalococcoides strain suggests genomic rearrangement during culture.</title>
        <authorList>
            <person name="Yohda M."/>
            <person name="Ikegami K."/>
            <person name="Aita Y."/>
            <person name="Kitajima M."/>
            <person name="Takechi A."/>
            <person name="Iwamoto M."/>
            <person name="Fukuda T."/>
            <person name="Tamura N."/>
            <person name="Shibasaki J."/>
            <person name="Koike S."/>
            <person name="Komatsu D."/>
            <person name="Miyagi S."/>
            <person name="Nishimura M."/>
            <person name="Uchino Y."/>
            <person name="Shiroma A."/>
            <person name="Shimoji M."/>
            <person name="Tamotsu H."/>
            <person name="Ashimine N."/>
            <person name="Shinzato M."/>
            <person name="Ohki S."/>
            <person name="Nakano K."/>
            <person name="Teruya K."/>
            <person name="Satou K."/>
            <person name="Hirano T."/>
            <person name="Yagi O."/>
        </authorList>
    </citation>
    <scope>NUCLEOTIDE SEQUENCE [LARGE SCALE GENOMIC DNA]</scope>
    <source>
        <strain evidence="4 7">UCH-ATV1</strain>
    </source>
</reference>
<dbReference type="Gene3D" id="3.90.79.10">
    <property type="entry name" value="Nucleoside Triphosphate Pyrophosphohydrolase"/>
    <property type="match status" value="1"/>
</dbReference>
<dbReference type="Proteomes" id="UP000053577">
    <property type="component" value="Unassembled WGS sequence"/>
</dbReference>
<comment type="cofactor">
    <cofactor evidence="1">
        <name>Mg(2+)</name>
        <dbReference type="ChEBI" id="CHEBI:18420"/>
    </cofactor>
</comment>
<evidence type="ECO:0000256" key="2">
    <source>
        <dbReference type="ARBA" id="ARBA00022801"/>
    </source>
</evidence>
<dbReference type="PROSITE" id="PS51462">
    <property type="entry name" value="NUDIX"/>
    <property type="match status" value="1"/>
</dbReference>
<reference evidence="5 6" key="1">
    <citation type="journal article" date="2015" name="Sci. Rep.">
        <title>A comparative genomics and reductive dehalogenase gene transcription study of two chloroethene-respiring bacteria, Dehalococcoides mccartyi strains MB and 11a.</title>
        <authorList>
            <person name="Low A."/>
            <person name="Shen Z."/>
            <person name="Cheng D."/>
            <person name="Rogers M.J."/>
            <person name="Lee P.K."/>
            <person name="He J."/>
        </authorList>
    </citation>
    <scope>NUCLEOTIDE SEQUENCE [LARGE SCALE GENOMIC DNA]</scope>
    <source>
        <strain evidence="5 6">MB</strain>
    </source>
</reference>
<dbReference type="Proteomes" id="UP000218257">
    <property type="component" value="Chromosome"/>
</dbReference>
<dbReference type="CDD" id="cd03424">
    <property type="entry name" value="NUDIX_ADPRase_Nudt5_UGPPase_Nudt14"/>
    <property type="match status" value="1"/>
</dbReference>
<evidence type="ECO:0000259" key="3">
    <source>
        <dbReference type="PROSITE" id="PS51462"/>
    </source>
</evidence>
<dbReference type="RefSeq" id="WP_010936233.1">
    <property type="nucleotide sequence ID" value="NZ_AP017649.1"/>
</dbReference>
<dbReference type="GO" id="GO:0016787">
    <property type="term" value="F:hydrolase activity"/>
    <property type="evidence" value="ECO:0007669"/>
    <property type="project" value="UniProtKB-KW"/>
</dbReference>
<protein>
    <submittedName>
        <fullName evidence="5">DNA mismatch repair protein MutT</fullName>
    </submittedName>
</protein>
<dbReference type="PANTHER" id="PTHR11839:SF18">
    <property type="entry name" value="NUDIX HYDROLASE DOMAIN-CONTAINING PROTEIN"/>
    <property type="match status" value="1"/>
</dbReference>
<dbReference type="GO" id="GO:0019693">
    <property type="term" value="P:ribose phosphate metabolic process"/>
    <property type="evidence" value="ECO:0007669"/>
    <property type="project" value="TreeGrafter"/>
</dbReference>
<evidence type="ECO:0000313" key="6">
    <source>
        <dbReference type="Proteomes" id="UP000053577"/>
    </source>
</evidence>
<evidence type="ECO:0000313" key="7">
    <source>
        <dbReference type="Proteomes" id="UP000218257"/>
    </source>
</evidence>
<dbReference type="PATRIC" id="fig|61435.5.peg.361"/>
<evidence type="ECO:0000313" key="4">
    <source>
        <dbReference type="EMBL" id="BAZ96975.1"/>
    </source>
</evidence>
<proteinExistence type="predicted"/>
<dbReference type="EMBL" id="AP017649">
    <property type="protein sequence ID" value="BAZ96975.1"/>
    <property type="molecule type" value="Genomic_DNA"/>
</dbReference>
<organism evidence="5 6">
    <name type="scientific">Dehalococcoides mccartyi</name>
    <dbReference type="NCBI Taxonomy" id="61435"/>
    <lineage>
        <taxon>Bacteria</taxon>
        <taxon>Bacillati</taxon>
        <taxon>Chloroflexota</taxon>
        <taxon>Dehalococcoidia</taxon>
        <taxon>Dehalococcoidales</taxon>
        <taxon>Dehalococcoidaceae</taxon>
        <taxon>Dehalococcoides</taxon>
    </lineage>
</organism>
<gene>
    <name evidence="5" type="ORF">DA01_01775</name>
    <name evidence="4" type="ORF">DEHALATV1_0347</name>
</gene>
<evidence type="ECO:0000256" key="1">
    <source>
        <dbReference type="ARBA" id="ARBA00001946"/>
    </source>
</evidence>
<dbReference type="OrthoDB" id="9806150at2"/>
<keyword evidence="2" id="KW-0378">Hydrolase</keyword>
<accession>A0A0V8M4K8</accession>
<dbReference type="InterPro" id="IPR000086">
    <property type="entry name" value="NUDIX_hydrolase_dom"/>
</dbReference>
<dbReference type="GeneID" id="3230187"/>
<dbReference type="PANTHER" id="PTHR11839">
    <property type="entry name" value="UDP/ADP-SUGAR PYROPHOSPHATASE"/>
    <property type="match status" value="1"/>
</dbReference>
<sequence>MVEKILSSQYIYCGNLIKVRKAAVELPSGKVAPRELVEHNPCVVVIAEDADGKLLMVKQYRLAASQDMLELVAGSMDAGETPEESASRELREEAGYKPHKLKRLGGFYSSPGFLTEYLHVLVASDLEYAPLTAEDTEDIEVFRYTPAEVKAMIAGGQITDSKTLAGLMLYFSRTSV</sequence>
<dbReference type="AlphaFoldDB" id="A0A0V8M4K8"/>
<feature type="domain" description="Nudix hydrolase" evidence="3">
    <location>
        <begin position="37"/>
        <end position="166"/>
    </location>
</feature>
<dbReference type="GO" id="GO:0006753">
    <property type="term" value="P:nucleoside phosphate metabolic process"/>
    <property type="evidence" value="ECO:0007669"/>
    <property type="project" value="TreeGrafter"/>
</dbReference>